<dbReference type="Proteomes" id="UP000076154">
    <property type="component" value="Unassembled WGS sequence"/>
</dbReference>
<evidence type="ECO:0000313" key="2">
    <source>
        <dbReference type="Proteomes" id="UP000076154"/>
    </source>
</evidence>
<proteinExistence type="predicted"/>
<dbReference type="AlphaFoldDB" id="A0A369KHU7"/>
<evidence type="ECO:0000313" key="1">
    <source>
        <dbReference type="EMBL" id="RDB30506.1"/>
    </source>
</evidence>
<keyword evidence="2" id="KW-1185">Reference proteome</keyword>
<organism evidence="1 2">
    <name type="scientific">Hypsizygus marmoreus</name>
    <name type="common">White beech mushroom</name>
    <name type="synonym">Agaricus marmoreus</name>
    <dbReference type="NCBI Taxonomy" id="39966"/>
    <lineage>
        <taxon>Eukaryota</taxon>
        <taxon>Fungi</taxon>
        <taxon>Dikarya</taxon>
        <taxon>Basidiomycota</taxon>
        <taxon>Agaricomycotina</taxon>
        <taxon>Agaricomycetes</taxon>
        <taxon>Agaricomycetidae</taxon>
        <taxon>Agaricales</taxon>
        <taxon>Tricholomatineae</taxon>
        <taxon>Lyophyllaceae</taxon>
        <taxon>Hypsizygus</taxon>
    </lineage>
</organism>
<accession>A0A369KHU7</accession>
<protein>
    <submittedName>
        <fullName evidence="1">Uncharacterized protein</fullName>
    </submittedName>
</protein>
<name>A0A369KHU7_HYPMA</name>
<dbReference type="EMBL" id="LUEZ02000005">
    <property type="protein sequence ID" value="RDB30506.1"/>
    <property type="molecule type" value="Genomic_DNA"/>
</dbReference>
<sequence>MNRRSWTLLANVRHRVSAISDGACHRFLTLLTAINIERFIDHPLNAHIENRWRLHRWFLHILLSQPPAVDALRPSISKFTVSNGFLSPSISFDVSAAAQERPFPRIVVTGKEIDIRAGLHKNEGLDRNKYDECSLGSIHRASLRFPLSTGILFHSTCSSPLNPLKECIHKSSVPHSIFDGAHAPAQNISYVYPDFLIAVMPHPDINPSYQVYLHLVLSSDSHRGAVSSCGIVIGMMRSAAASPLSVKQRQPFLGLTVPPQKYTSAPHGIAPRIAHTCPLIFPIVRVHPHIVSSTHYNPSMWSCSLSSVATSSSSIDI</sequence>
<gene>
    <name evidence="1" type="ORF">Hypma_007060</name>
</gene>
<comment type="caution">
    <text evidence="1">The sequence shown here is derived from an EMBL/GenBank/DDBJ whole genome shotgun (WGS) entry which is preliminary data.</text>
</comment>
<dbReference type="InParanoid" id="A0A369KHU7"/>
<reference evidence="1" key="1">
    <citation type="submission" date="2018-04" db="EMBL/GenBank/DDBJ databases">
        <title>Whole genome sequencing of Hypsizygus marmoreus.</title>
        <authorList>
            <person name="Choi I.-G."/>
            <person name="Min B."/>
            <person name="Kim J.-G."/>
            <person name="Kim S."/>
            <person name="Oh Y.-L."/>
            <person name="Kong W.-S."/>
            <person name="Park H."/>
            <person name="Jeong J."/>
            <person name="Song E.-S."/>
        </authorList>
    </citation>
    <scope>NUCLEOTIDE SEQUENCE [LARGE SCALE GENOMIC DNA]</scope>
    <source>
        <strain evidence="1">51987-8</strain>
    </source>
</reference>